<dbReference type="EMBL" id="ML003241">
    <property type="protein sequence ID" value="RKP34347.1"/>
    <property type="molecule type" value="Genomic_DNA"/>
</dbReference>
<sequence>MKFTAALVMALCTLSLAVADNASTSTQNTDDLTVLLSNITSDQKSCMNGPDCEVSTSKCFAVCFNATQAQLNTTRECLNACPGSQQTNDTSTTFESDECSNGCFLDFFTKDLNMSITDNGSSSSAAATPLLSSLAMVLPLLASVAALAHL</sequence>
<evidence type="ECO:0000313" key="2">
    <source>
        <dbReference type="EMBL" id="RKP34347.1"/>
    </source>
</evidence>
<feature type="signal peptide" evidence="1">
    <location>
        <begin position="1"/>
        <end position="19"/>
    </location>
</feature>
<protein>
    <recommendedName>
        <fullName evidence="4">Extracellular membrane protein CFEM domain-containing protein</fullName>
    </recommendedName>
</protein>
<dbReference type="OrthoDB" id="10588801at2759"/>
<keyword evidence="3" id="KW-1185">Reference proteome</keyword>
<evidence type="ECO:0008006" key="4">
    <source>
        <dbReference type="Google" id="ProtNLM"/>
    </source>
</evidence>
<gene>
    <name evidence="2" type="ORF">BJ085DRAFT_39238</name>
</gene>
<dbReference type="Proteomes" id="UP000268162">
    <property type="component" value="Unassembled WGS sequence"/>
</dbReference>
<evidence type="ECO:0000256" key="1">
    <source>
        <dbReference type="SAM" id="SignalP"/>
    </source>
</evidence>
<organism evidence="2 3">
    <name type="scientific">Dimargaris cristalligena</name>
    <dbReference type="NCBI Taxonomy" id="215637"/>
    <lineage>
        <taxon>Eukaryota</taxon>
        <taxon>Fungi</taxon>
        <taxon>Fungi incertae sedis</taxon>
        <taxon>Zoopagomycota</taxon>
        <taxon>Kickxellomycotina</taxon>
        <taxon>Dimargaritomycetes</taxon>
        <taxon>Dimargaritales</taxon>
        <taxon>Dimargaritaceae</taxon>
        <taxon>Dimargaris</taxon>
    </lineage>
</organism>
<accession>A0A4P9ZM27</accession>
<name>A0A4P9ZM27_9FUNG</name>
<keyword evidence="1" id="KW-0732">Signal</keyword>
<evidence type="ECO:0000313" key="3">
    <source>
        <dbReference type="Proteomes" id="UP000268162"/>
    </source>
</evidence>
<dbReference type="AlphaFoldDB" id="A0A4P9ZM27"/>
<reference evidence="3" key="1">
    <citation type="journal article" date="2018" name="Nat. Microbiol.">
        <title>Leveraging single-cell genomics to expand the fungal tree of life.</title>
        <authorList>
            <person name="Ahrendt S.R."/>
            <person name="Quandt C.A."/>
            <person name="Ciobanu D."/>
            <person name="Clum A."/>
            <person name="Salamov A."/>
            <person name="Andreopoulos B."/>
            <person name="Cheng J.F."/>
            <person name="Woyke T."/>
            <person name="Pelin A."/>
            <person name="Henrissat B."/>
            <person name="Reynolds N.K."/>
            <person name="Benny G.L."/>
            <person name="Smith M.E."/>
            <person name="James T.Y."/>
            <person name="Grigoriev I.V."/>
        </authorList>
    </citation>
    <scope>NUCLEOTIDE SEQUENCE [LARGE SCALE GENOMIC DNA]</scope>
    <source>
        <strain evidence="3">RSA 468</strain>
    </source>
</reference>
<proteinExistence type="predicted"/>
<feature type="chain" id="PRO_5020703281" description="Extracellular membrane protein CFEM domain-containing protein" evidence="1">
    <location>
        <begin position="20"/>
        <end position="150"/>
    </location>
</feature>